<dbReference type="InterPro" id="IPR001245">
    <property type="entry name" value="Ser-Thr/Tyr_kinase_cat_dom"/>
</dbReference>
<evidence type="ECO:0000256" key="7">
    <source>
        <dbReference type="SAM" id="MobiDB-lite"/>
    </source>
</evidence>
<feature type="compositionally biased region" description="Polar residues" evidence="7">
    <location>
        <begin position="500"/>
        <end position="518"/>
    </location>
</feature>
<evidence type="ECO:0000256" key="8">
    <source>
        <dbReference type="SAM" id="SignalP"/>
    </source>
</evidence>
<feature type="region of interest" description="Disordered" evidence="7">
    <location>
        <begin position="716"/>
        <end position="794"/>
    </location>
</feature>
<organism evidence="10 11">
    <name type="scientific">Tetrabaena socialis</name>
    <dbReference type="NCBI Taxonomy" id="47790"/>
    <lineage>
        <taxon>Eukaryota</taxon>
        <taxon>Viridiplantae</taxon>
        <taxon>Chlorophyta</taxon>
        <taxon>core chlorophytes</taxon>
        <taxon>Chlorophyceae</taxon>
        <taxon>CS clade</taxon>
        <taxon>Chlamydomonadales</taxon>
        <taxon>Tetrabaenaceae</taxon>
        <taxon>Tetrabaena</taxon>
    </lineage>
</organism>
<comment type="caution">
    <text evidence="10">The sequence shown here is derived from an EMBL/GenBank/DDBJ whole genome shotgun (WGS) entry which is preliminary data.</text>
</comment>
<dbReference type="GO" id="GO:0005524">
    <property type="term" value="F:ATP binding"/>
    <property type="evidence" value="ECO:0007669"/>
    <property type="project" value="UniProtKB-UniRule"/>
</dbReference>
<feature type="compositionally biased region" description="Low complexity" evidence="7">
    <location>
        <begin position="524"/>
        <end position="542"/>
    </location>
</feature>
<evidence type="ECO:0000256" key="1">
    <source>
        <dbReference type="ARBA" id="ARBA00022527"/>
    </source>
</evidence>
<dbReference type="Gene3D" id="3.30.200.20">
    <property type="entry name" value="Phosphorylase Kinase, domain 1"/>
    <property type="match status" value="1"/>
</dbReference>
<dbReference type="Gene3D" id="1.10.510.10">
    <property type="entry name" value="Transferase(Phosphotransferase) domain 1"/>
    <property type="match status" value="1"/>
</dbReference>
<evidence type="ECO:0000256" key="2">
    <source>
        <dbReference type="ARBA" id="ARBA00022679"/>
    </source>
</evidence>
<feature type="compositionally biased region" description="Low complexity" evidence="7">
    <location>
        <begin position="772"/>
        <end position="794"/>
    </location>
</feature>
<name>A0A2J7ZLI4_9CHLO</name>
<dbReference type="InterPro" id="IPR017441">
    <property type="entry name" value="Protein_kinase_ATP_BS"/>
</dbReference>
<dbReference type="EMBL" id="PGGS01001005">
    <property type="protein sequence ID" value="PNH01131.1"/>
    <property type="molecule type" value="Genomic_DNA"/>
</dbReference>
<dbReference type="Proteomes" id="UP000236333">
    <property type="component" value="Unassembled WGS sequence"/>
</dbReference>
<dbReference type="CDD" id="cd13999">
    <property type="entry name" value="STKc_MAP3K-like"/>
    <property type="match status" value="1"/>
</dbReference>
<feature type="region of interest" description="Disordered" evidence="7">
    <location>
        <begin position="664"/>
        <end position="689"/>
    </location>
</feature>
<dbReference type="PROSITE" id="PS00107">
    <property type="entry name" value="PROTEIN_KINASE_ATP"/>
    <property type="match status" value="1"/>
</dbReference>
<feature type="domain" description="Protein kinase" evidence="9">
    <location>
        <begin position="864"/>
        <end position="1148"/>
    </location>
</feature>
<reference evidence="10 11" key="1">
    <citation type="journal article" date="2017" name="Mol. Biol. Evol.">
        <title>The 4-celled Tetrabaena socialis nuclear genome reveals the essential components for genetic control of cell number at the origin of multicellularity in the volvocine lineage.</title>
        <authorList>
            <person name="Featherston J."/>
            <person name="Arakaki Y."/>
            <person name="Hanschen E.R."/>
            <person name="Ferris P.J."/>
            <person name="Michod R.E."/>
            <person name="Olson B.J.S.C."/>
            <person name="Nozaki H."/>
            <person name="Durand P.M."/>
        </authorList>
    </citation>
    <scope>NUCLEOTIDE SEQUENCE [LARGE SCALE GENOMIC DNA]</scope>
    <source>
        <strain evidence="10 11">NIES-571</strain>
    </source>
</reference>
<keyword evidence="3 6" id="KW-0547">Nucleotide-binding</keyword>
<evidence type="ECO:0000256" key="6">
    <source>
        <dbReference type="PROSITE-ProRule" id="PRU10141"/>
    </source>
</evidence>
<feature type="region of interest" description="Disordered" evidence="7">
    <location>
        <begin position="26"/>
        <end position="46"/>
    </location>
</feature>
<dbReference type="PANTHER" id="PTHR44329:SF214">
    <property type="entry name" value="PROTEIN KINASE DOMAIN-CONTAINING PROTEIN"/>
    <property type="match status" value="1"/>
</dbReference>
<feature type="compositionally biased region" description="Low complexity" evidence="7">
    <location>
        <begin position="574"/>
        <end position="594"/>
    </location>
</feature>
<keyword evidence="5 6" id="KW-0067">ATP-binding</keyword>
<feature type="region of interest" description="Disordered" evidence="7">
    <location>
        <begin position="341"/>
        <end position="381"/>
    </location>
</feature>
<dbReference type="PROSITE" id="PS00108">
    <property type="entry name" value="PROTEIN_KINASE_ST"/>
    <property type="match status" value="1"/>
</dbReference>
<evidence type="ECO:0000313" key="10">
    <source>
        <dbReference type="EMBL" id="PNH01131.1"/>
    </source>
</evidence>
<dbReference type="GO" id="GO:0004674">
    <property type="term" value="F:protein serine/threonine kinase activity"/>
    <property type="evidence" value="ECO:0007669"/>
    <property type="project" value="UniProtKB-KW"/>
</dbReference>
<accession>A0A2J7ZLI4</accession>
<dbReference type="InterPro" id="IPR008271">
    <property type="entry name" value="Ser/Thr_kinase_AS"/>
</dbReference>
<feature type="binding site" evidence="6">
    <location>
        <position position="891"/>
    </location>
    <ligand>
        <name>ATP</name>
        <dbReference type="ChEBI" id="CHEBI:30616"/>
    </ligand>
</feature>
<dbReference type="AlphaFoldDB" id="A0A2J7ZLI4"/>
<dbReference type="PANTHER" id="PTHR44329">
    <property type="entry name" value="SERINE/THREONINE-PROTEIN KINASE TNNI3K-RELATED"/>
    <property type="match status" value="1"/>
</dbReference>
<sequence length="1174" mass="118177">MRRQWSLAFLLLALCQVLVIGSLPEPSPPHSPAPAPTGWPPGQTDSKTPEAILQLYGSTVLPSCSELQLAFLDLLDTTGSVFYRNQLCYVQEPEHQQQPEERSFVLSAVLPSLEAAMGVVANLAAGVDTSVFLATAGVPCGSTLAASTLTEDSAEPAIYSFSCDSVTSAPGSSGNIGSLGSSVDVFASLGRVPCGTEDPQTGGDVMQPPPEVGDGAGSAWQAGQAPPPVDQSKKKVSGGLPHSAIIAIAALASAALVSTSAVLFVLYYRKHPPAAATLSTTAAGDSEQQGEKLSWVDLGQELGSGSPHLAAKDGGAATSKACGDGVGAGGALMALNSSIKTSSRTTTGSSSGDGADGVRSGGLQWAVGLPGSGPLGGEAGGGGPHVSLMLLPNDGDSVAFVSTTSVRPQSPGLQWAHSHFQRSSSAQKQPQSLAAAGNEGLGGLGASSAFGVMDVFRGAANATCLSAASSAAPSTAGGVVARAAGLGCGAGCPMSPDGSVRTSTSAGSGALVQQHQQQRPVDLRPPAAAAAVAGEASAPRVASAHPPASMQPPPRELTLLELFKQSPLAGAVLATPPTSGGGAMPSPSAPAAGAYDPRQHNPSDPHQQHRQHWMGVWQHSSPAAGAGVVAGGGALERLSMQLARNIAALSGAVGVEAAAWQDDTPLPRTSSSGRGWNCASAAAEPQEVGSAVDAGAARLRPASETQLQRAWTYPEHTEGLGLGGHAGAAGSGIGSAWTSAPPPPPGRSNHGSSGSGPGAEQSQPRALSSQPSSRGALSTARSTTTSAATSATASATTSIAGIVATRIPGASGAGPPSLQASGLPGLPAQGKVEGTLAAAASSASPSPCPSTDLDLDISPRDLRIQTDSLLGAGAFGSVYRGIYRGQQVAIKVLHHLALAAAAMGAGGNGGGAAAAASTMLQRKEVEAFRSEIGILSRLSRHPNIVRVLGGCADPAHPFLVMELMPRCLHHDVHRGGLGLELGLAGALAVGRDVASGLTHLAASGVVHRDLKPANILLDAAGTAKITDFGLARYHLKPYISTQQPDAGSVCYMSPEAFDPAIGRLSSKCDVYSFGVLLWECITKEHPWAGESNVAIIYRVAVHGMRLPLPADQRVCPPRLGSLLTACMAYSPADRPDISHVLAELEAMLRLVVEGGVEALLREEVGGVGLRTTAV</sequence>
<protein>
    <submittedName>
        <fullName evidence="10">Putative serine/threonine-protein kinase</fullName>
    </submittedName>
</protein>
<feature type="chain" id="PRO_5014428275" evidence="8">
    <location>
        <begin position="22"/>
        <end position="1174"/>
    </location>
</feature>
<evidence type="ECO:0000259" key="9">
    <source>
        <dbReference type="PROSITE" id="PS50011"/>
    </source>
</evidence>
<evidence type="ECO:0000313" key="11">
    <source>
        <dbReference type="Proteomes" id="UP000236333"/>
    </source>
</evidence>
<dbReference type="PROSITE" id="PS50011">
    <property type="entry name" value="PROTEIN_KINASE_DOM"/>
    <property type="match status" value="1"/>
</dbReference>
<evidence type="ECO:0000256" key="3">
    <source>
        <dbReference type="ARBA" id="ARBA00022741"/>
    </source>
</evidence>
<feature type="signal peptide" evidence="8">
    <location>
        <begin position="1"/>
        <end position="21"/>
    </location>
</feature>
<keyword evidence="11" id="KW-1185">Reference proteome</keyword>
<keyword evidence="4 10" id="KW-0418">Kinase</keyword>
<dbReference type="SMART" id="SM00220">
    <property type="entry name" value="S_TKc"/>
    <property type="match status" value="1"/>
</dbReference>
<feature type="compositionally biased region" description="Polar residues" evidence="7">
    <location>
        <begin position="760"/>
        <end position="771"/>
    </location>
</feature>
<dbReference type="OrthoDB" id="541276at2759"/>
<keyword evidence="2" id="KW-0808">Transferase</keyword>
<evidence type="ECO:0000256" key="4">
    <source>
        <dbReference type="ARBA" id="ARBA00022777"/>
    </source>
</evidence>
<dbReference type="InterPro" id="IPR011009">
    <property type="entry name" value="Kinase-like_dom_sf"/>
</dbReference>
<feature type="compositionally biased region" description="Basic and acidic residues" evidence="7">
    <location>
        <begin position="597"/>
        <end position="607"/>
    </location>
</feature>
<feature type="compositionally biased region" description="Gly residues" evidence="7">
    <location>
        <begin position="720"/>
        <end position="733"/>
    </location>
</feature>
<keyword evidence="8" id="KW-0732">Signal</keyword>
<feature type="region of interest" description="Disordered" evidence="7">
    <location>
        <begin position="196"/>
        <end position="236"/>
    </location>
</feature>
<dbReference type="InterPro" id="IPR000719">
    <property type="entry name" value="Prot_kinase_dom"/>
</dbReference>
<dbReference type="SUPFAM" id="SSF56112">
    <property type="entry name" value="Protein kinase-like (PK-like)"/>
    <property type="match status" value="1"/>
</dbReference>
<feature type="compositionally biased region" description="Low complexity" evidence="7">
    <location>
        <begin position="341"/>
        <end position="362"/>
    </location>
</feature>
<feature type="compositionally biased region" description="Gly residues" evidence="7">
    <location>
        <begin position="370"/>
        <end position="381"/>
    </location>
</feature>
<dbReference type="Pfam" id="PF07714">
    <property type="entry name" value="PK_Tyr_Ser-Thr"/>
    <property type="match status" value="1"/>
</dbReference>
<keyword evidence="1" id="KW-0723">Serine/threonine-protein kinase</keyword>
<feature type="region of interest" description="Disordered" evidence="7">
    <location>
        <begin position="496"/>
        <end position="554"/>
    </location>
</feature>
<evidence type="ECO:0000256" key="5">
    <source>
        <dbReference type="ARBA" id="ARBA00022840"/>
    </source>
</evidence>
<feature type="compositionally biased region" description="Pro residues" evidence="7">
    <location>
        <begin position="26"/>
        <end position="39"/>
    </location>
</feature>
<gene>
    <name evidence="10" type="ORF">TSOC_012994</name>
</gene>
<proteinExistence type="predicted"/>
<dbReference type="InterPro" id="IPR051681">
    <property type="entry name" value="Ser/Thr_Kinases-Pseudokinases"/>
</dbReference>
<feature type="region of interest" description="Disordered" evidence="7">
    <location>
        <begin position="571"/>
        <end position="611"/>
    </location>
</feature>